<organism evidence="2 3">
    <name type="scientific">Streptomyces actinomycinicus</name>
    <dbReference type="NCBI Taxonomy" id="1695166"/>
    <lineage>
        <taxon>Bacteria</taxon>
        <taxon>Bacillati</taxon>
        <taxon>Actinomycetota</taxon>
        <taxon>Actinomycetes</taxon>
        <taxon>Kitasatosporales</taxon>
        <taxon>Streptomycetaceae</taxon>
        <taxon>Streptomyces</taxon>
    </lineage>
</organism>
<dbReference type="PROSITE" id="PS51257">
    <property type="entry name" value="PROKAR_LIPOPROTEIN"/>
    <property type="match status" value="1"/>
</dbReference>
<dbReference type="Proteomes" id="UP000661858">
    <property type="component" value="Unassembled WGS sequence"/>
</dbReference>
<comment type="caution">
    <text evidence="2">The sequence shown here is derived from an EMBL/GenBank/DDBJ whole genome shotgun (WGS) entry which is preliminary data.</text>
</comment>
<protein>
    <recommendedName>
        <fullName evidence="4">Lipoprotein</fullName>
    </recommendedName>
</protein>
<reference evidence="2" key="1">
    <citation type="submission" date="2021-01" db="EMBL/GenBank/DDBJ databases">
        <title>WGS of actinomycetes isolated from Thailand.</title>
        <authorList>
            <person name="Thawai C."/>
        </authorList>
    </citation>
    <scope>NUCLEOTIDE SEQUENCE</scope>
    <source>
        <strain evidence="2">RCU-197</strain>
    </source>
</reference>
<sequence length="210" mass="21952">MHDRRALSRPWLGAVSGLLLLGAVACTAPQQPKARPAAAAAAPSASPSCASGALRWGSVRQETRLIGLSPAVTAGKHDGWTTFRNATVRVVAARVTTDGADVSGRRVVALLARHLGYDSGDLMPPGQNTAPHMPARERIGSRGAGRIATTEGVKVVDASFVVQCPDGPHYGSLTTWLAPVRSDSIGCGTDPGRDAWLREAYRLACGPLDR</sequence>
<dbReference type="EMBL" id="JAERRK010000001">
    <property type="protein sequence ID" value="MBL1080638.1"/>
    <property type="molecule type" value="Genomic_DNA"/>
</dbReference>
<name>A0A937JMP3_9ACTN</name>
<feature type="chain" id="PRO_5038865272" description="Lipoprotein" evidence="1">
    <location>
        <begin position="28"/>
        <end position="210"/>
    </location>
</feature>
<evidence type="ECO:0000313" key="3">
    <source>
        <dbReference type="Proteomes" id="UP000661858"/>
    </source>
</evidence>
<evidence type="ECO:0000313" key="2">
    <source>
        <dbReference type="EMBL" id="MBL1080638.1"/>
    </source>
</evidence>
<proteinExistence type="predicted"/>
<feature type="signal peptide" evidence="1">
    <location>
        <begin position="1"/>
        <end position="27"/>
    </location>
</feature>
<keyword evidence="3" id="KW-1185">Reference proteome</keyword>
<accession>A0A937JMP3</accession>
<gene>
    <name evidence="2" type="ORF">JK359_01385</name>
</gene>
<dbReference type="RefSeq" id="WP_201830718.1">
    <property type="nucleotide sequence ID" value="NZ_JAERRK010000001.1"/>
</dbReference>
<evidence type="ECO:0008006" key="4">
    <source>
        <dbReference type="Google" id="ProtNLM"/>
    </source>
</evidence>
<keyword evidence="1" id="KW-0732">Signal</keyword>
<evidence type="ECO:0000256" key="1">
    <source>
        <dbReference type="SAM" id="SignalP"/>
    </source>
</evidence>
<dbReference type="AlphaFoldDB" id="A0A937JMP3"/>